<sequence>MSRVQLLIFASLLAISFLFVFLNQNADLYLSNRLSEVLLFPVKLIFSYFQYLDVSQKKIDCLEADISKLQIENQILKKSLNSLMAPDTITNLHLRVLKANVIGRDPQNFNGFLYIDKGYKDGLTVNAPVVFQNKIIGRIKSLSENTGIVETIENPDFALSAVDVRSGIYGIAKKKDQLNFEYIKINDDVNSGDSIYTSGLSENIPGGLIIGTISTVKEKDDLFFKEVIIEPALSINKLNYVYVIY</sequence>
<evidence type="ECO:0000256" key="3">
    <source>
        <dbReference type="ARBA" id="ARBA00022960"/>
    </source>
</evidence>
<keyword evidence="3" id="KW-0133">Cell shape</keyword>
<organism evidence="7">
    <name type="scientific">candidate division WOR-3 bacterium</name>
    <dbReference type="NCBI Taxonomy" id="2052148"/>
    <lineage>
        <taxon>Bacteria</taxon>
        <taxon>Bacteria division WOR-3</taxon>
    </lineage>
</organism>
<dbReference type="PANTHER" id="PTHR34138">
    <property type="entry name" value="CELL SHAPE-DETERMINING PROTEIN MREC"/>
    <property type="match status" value="1"/>
</dbReference>
<dbReference type="PANTHER" id="PTHR34138:SF1">
    <property type="entry name" value="CELL SHAPE-DETERMINING PROTEIN MREC"/>
    <property type="match status" value="1"/>
</dbReference>
<dbReference type="InterPro" id="IPR042177">
    <property type="entry name" value="Cell/Rod_1"/>
</dbReference>
<evidence type="ECO:0000256" key="5">
    <source>
        <dbReference type="SAM" id="Coils"/>
    </source>
</evidence>
<dbReference type="Pfam" id="PF04085">
    <property type="entry name" value="MreC"/>
    <property type="match status" value="1"/>
</dbReference>
<keyword evidence="5" id="KW-0175">Coiled coil</keyword>
<dbReference type="GO" id="GO:0005886">
    <property type="term" value="C:plasma membrane"/>
    <property type="evidence" value="ECO:0007669"/>
    <property type="project" value="TreeGrafter"/>
</dbReference>
<evidence type="ECO:0000256" key="1">
    <source>
        <dbReference type="ARBA" id="ARBA00009369"/>
    </source>
</evidence>
<gene>
    <name evidence="7" type="primary">mreC</name>
    <name evidence="7" type="ORF">ENP86_08845</name>
</gene>
<name>A0A7V1EII5_UNCW3</name>
<comment type="caution">
    <text evidence="7">The sequence shown here is derived from an EMBL/GenBank/DDBJ whole genome shotgun (WGS) entry which is preliminary data.</text>
</comment>
<proteinExistence type="inferred from homology"/>
<dbReference type="Gene3D" id="2.40.10.340">
    <property type="entry name" value="Rod shape-determining protein MreC, domain 1"/>
    <property type="match status" value="1"/>
</dbReference>
<dbReference type="AlphaFoldDB" id="A0A7V1EII5"/>
<protein>
    <recommendedName>
        <fullName evidence="2">Cell shape-determining protein MreC</fullName>
    </recommendedName>
    <alternativeName>
        <fullName evidence="4">Cell shape protein MreC</fullName>
    </alternativeName>
</protein>
<dbReference type="InterPro" id="IPR042175">
    <property type="entry name" value="Cell/Rod_MreC_2"/>
</dbReference>
<comment type="similarity">
    <text evidence="1">Belongs to the MreC family.</text>
</comment>
<evidence type="ECO:0000313" key="7">
    <source>
        <dbReference type="EMBL" id="HDY59641.1"/>
    </source>
</evidence>
<accession>A0A7V1EII5</accession>
<evidence type="ECO:0000256" key="4">
    <source>
        <dbReference type="ARBA" id="ARBA00032089"/>
    </source>
</evidence>
<feature type="coiled-coil region" evidence="5">
    <location>
        <begin position="52"/>
        <end position="79"/>
    </location>
</feature>
<evidence type="ECO:0000259" key="6">
    <source>
        <dbReference type="Pfam" id="PF04085"/>
    </source>
</evidence>
<dbReference type="NCBIfam" id="TIGR00219">
    <property type="entry name" value="mreC"/>
    <property type="match status" value="1"/>
</dbReference>
<dbReference type="Gene3D" id="2.40.10.350">
    <property type="entry name" value="Rod shape-determining protein MreC, domain 2"/>
    <property type="match status" value="1"/>
</dbReference>
<dbReference type="EMBL" id="DSKY01000021">
    <property type="protein sequence ID" value="HDY59641.1"/>
    <property type="molecule type" value="Genomic_DNA"/>
</dbReference>
<reference evidence="7" key="1">
    <citation type="journal article" date="2020" name="mSystems">
        <title>Genome- and Community-Level Interaction Insights into Carbon Utilization and Element Cycling Functions of Hydrothermarchaeota in Hydrothermal Sediment.</title>
        <authorList>
            <person name="Zhou Z."/>
            <person name="Liu Y."/>
            <person name="Xu W."/>
            <person name="Pan J."/>
            <person name="Luo Z.H."/>
            <person name="Li M."/>
        </authorList>
    </citation>
    <scope>NUCLEOTIDE SEQUENCE [LARGE SCALE GENOMIC DNA]</scope>
    <source>
        <strain evidence="7">SpSt-258</strain>
    </source>
</reference>
<evidence type="ECO:0000256" key="2">
    <source>
        <dbReference type="ARBA" id="ARBA00013855"/>
    </source>
</evidence>
<dbReference type="GO" id="GO:0008360">
    <property type="term" value="P:regulation of cell shape"/>
    <property type="evidence" value="ECO:0007669"/>
    <property type="project" value="UniProtKB-KW"/>
</dbReference>
<dbReference type="InterPro" id="IPR055342">
    <property type="entry name" value="MreC_beta-barrel_core"/>
</dbReference>
<dbReference type="InterPro" id="IPR007221">
    <property type="entry name" value="MreC"/>
</dbReference>
<feature type="domain" description="Rod shape-determining protein MreC beta-barrel core" evidence="6">
    <location>
        <begin position="101"/>
        <end position="244"/>
    </location>
</feature>